<evidence type="ECO:0000313" key="3">
    <source>
        <dbReference type="EMBL" id="GJD96283.1"/>
    </source>
</evidence>
<feature type="transmembrane region" description="Helical" evidence="1">
    <location>
        <begin position="67"/>
        <end position="85"/>
    </location>
</feature>
<sequence length="336" mass="35713">MTAGTLDPAHQPALRRPSAPKTWTAKLLWYSSAVAAPGVWVWVAISAIVVIDAVWVAMLRISVEPKGFGLCAAAVGLLLLAAVALGRLKSLPKLRAMALSSACLVALTVPIAVLHYLAASLSLPLVDPTLAQVEAALGFDWQGYLGFLAAHPTLSWWLALAYHSSGPQVALVVIVLSATGRLGRLWRFVRLFAATLIITIAASVLLPAEGPYAYYEPAVRPAGKLETVGALWHLEALQRLRSGTLEALSVTDLRALVTFPSFHMCLAILTAWALYPLPFIGPATFLLNVVVAVATIGAGGHYLPDLIAGAALAFGSLMVSRRWFGGPYRAASRARR</sequence>
<evidence type="ECO:0000313" key="4">
    <source>
        <dbReference type="Proteomes" id="UP001055125"/>
    </source>
</evidence>
<gene>
    <name evidence="3" type="ORF">OCOJLMKI_3503</name>
</gene>
<keyword evidence="1" id="KW-0812">Transmembrane</keyword>
<feature type="transmembrane region" description="Helical" evidence="1">
    <location>
        <begin position="27"/>
        <end position="55"/>
    </location>
</feature>
<protein>
    <recommendedName>
        <fullName evidence="2">Inositolphosphotransferase Aur1/Ipt1 domain-containing protein</fullName>
    </recommendedName>
</protein>
<dbReference type="Pfam" id="PF14378">
    <property type="entry name" value="PAP2_3"/>
    <property type="match status" value="1"/>
</dbReference>
<proteinExistence type="predicted"/>
<keyword evidence="4" id="KW-1185">Reference proteome</keyword>
<feature type="transmembrane region" description="Helical" evidence="1">
    <location>
        <begin position="255"/>
        <end position="275"/>
    </location>
</feature>
<evidence type="ECO:0000259" key="2">
    <source>
        <dbReference type="Pfam" id="PF14378"/>
    </source>
</evidence>
<dbReference type="RefSeq" id="WP_238245391.1">
    <property type="nucleotide sequence ID" value="NZ_BPQP01000057.1"/>
</dbReference>
<dbReference type="InterPro" id="IPR026841">
    <property type="entry name" value="Aur1/Ipt1"/>
</dbReference>
<feature type="transmembrane region" description="Helical" evidence="1">
    <location>
        <begin position="282"/>
        <end position="300"/>
    </location>
</feature>
<feature type="transmembrane region" description="Helical" evidence="1">
    <location>
        <begin position="188"/>
        <end position="208"/>
    </location>
</feature>
<dbReference type="EMBL" id="BPQP01000057">
    <property type="protein sequence ID" value="GJD96283.1"/>
    <property type="molecule type" value="Genomic_DNA"/>
</dbReference>
<keyword evidence="1" id="KW-0472">Membrane</keyword>
<keyword evidence="1" id="KW-1133">Transmembrane helix</keyword>
<feature type="transmembrane region" description="Helical" evidence="1">
    <location>
        <begin position="306"/>
        <end position="324"/>
    </location>
</feature>
<dbReference type="Proteomes" id="UP001055125">
    <property type="component" value="Unassembled WGS sequence"/>
</dbReference>
<feature type="transmembrane region" description="Helical" evidence="1">
    <location>
        <begin position="97"/>
        <end position="118"/>
    </location>
</feature>
<comment type="caution">
    <text evidence="3">The sequence shown here is derived from an EMBL/GenBank/DDBJ whole genome shotgun (WGS) entry which is preliminary data.</text>
</comment>
<accession>A0ABQ4S1G5</accession>
<feature type="transmembrane region" description="Helical" evidence="1">
    <location>
        <begin position="154"/>
        <end position="176"/>
    </location>
</feature>
<name>A0ABQ4S1G5_9HYPH</name>
<feature type="domain" description="Inositolphosphotransferase Aur1/Ipt1" evidence="2">
    <location>
        <begin position="129"/>
        <end position="318"/>
    </location>
</feature>
<reference evidence="3" key="1">
    <citation type="journal article" date="2021" name="Front. Microbiol.">
        <title>Comprehensive Comparative Genomics and Phenotyping of Methylobacterium Species.</title>
        <authorList>
            <person name="Alessa O."/>
            <person name="Ogura Y."/>
            <person name="Fujitani Y."/>
            <person name="Takami H."/>
            <person name="Hayashi T."/>
            <person name="Sahin N."/>
            <person name="Tani A."/>
        </authorList>
    </citation>
    <scope>NUCLEOTIDE SEQUENCE</scope>
    <source>
        <strain evidence="3">DSM 19015</strain>
    </source>
</reference>
<reference evidence="3" key="2">
    <citation type="submission" date="2021-08" db="EMBL/GenBank/DDBJ databases">
        <authorList>
            <person name="Tani A."/>
            <person name="Ola A."/>
            <person name="Ogura Y."/>
            <person name="Katsura K."/>
            <person name="Hayashi T."/>
        </authorList>
    </citation>
    <scope>NUCLEOTIDE SEQUENCE</scope>
    <source>
        <strain evidence="3">DSM 19015</strain>
    </source>
</reference>
<organism evidence="3 4">
    <name type="scientific">Methylobacterium iners</name>
    <dbReference type="NCBI Taxonomy" id="418707"/>
    <lineage>
        <taxon>Bacteria</taxon>
        <taxon>Pseudomonadati</taxon>
        <taxon>Pseudomonadota</taxon>
        <taxon>Alphaproteobacteria</taxon>
        <taxon>Hyphomicrobiales</taxon>
        <taxon>Methylobacteriaceae</taxon>
        <taxon>Methylobacterium</taxon>
    </lineage>
</organism>
<evidence type="ECO:0000256" key="1">
    <source>
        <dbReference type="SAM" id="Phobius"/>
    </source>
</evidence>